<protein>
    <submittedName>
        <fullName evidence="1">Uncharacterized protein</fullName>
    </submittedName>
</protein>
<dbReference type="STRING" id="655355.SAMN05216283_106156"/>
<evidence type="ECO:0000313" key="1">
    <source>
        <dbReference type="EMBL" id="SFF43965.1"/>
    </source>
</evidence>
<dbReference type="RefSeq" id="WP_093920287.1">
    <property type="nucleotide sequence ID" value="NZ_FONW01000006.1"/>
</dbReference>
<organism evidence="1 2">
    <name type="scientific">Sunxiuqinia elliptica</name>
    <dbReference type="NCBI Taxonomy" id="655355"/>
    <lineage>
        <taxon>Bacteria</taxon>
        <taxon>Pseudomonadati</taxon>
        <taxon>Bacteroidota</taxon>
        <taxon>Bacteroidia</taxon>
        <taxon>Marinilabiliales</taxon>
        <taxon>Prolixibacteraceae</taxon>
        <taxon>Sunxiuqinia</taxon>
    </lineage>
</organism>
<proteinExistence type="predicted"/>
<keyword evidence="2" id="KW-1185">Reference proteome</keyword>
<sequence>MIEKLKPMKSWPYLFLLVWLFAACSSGQKALERGNYIEAIEKAVNRLSSDPGNNKARKVVKDGYSMAMEYYQEEIDLILSTNTAFKWGQTLDVMQRVNHLGNLIRRVPAARELVPSPKIYTSELEQATERAAEERYQAGVASLNQPTREAAKEAFYHFQRADELIGGYKDVAEKMHVAKERATIHVILEAIPLPSRRYELSAEFFYEQVINRMKQNFPGSGFVSFYTPDEAEKQALRYPDMVVSMEFYDFFIGKPMHFEKQENLSRELEYDVEVKVGRDSVRIEKRRKLIRGKIKVITDEVSSQGLLNVKIEEFQSQKLILNQEIPGDFVWRNQYGVFVGDERVLTDQQVRILNNQAIPPPAPQDLFIEFTRPIYIRLTDRLTSYFRKYD</sequence>
<dbReference type="AlphaFoldDB" id="A0A1I2INT9"/>
<evidence type="ECO:0000313" key="2">
    <source>
        <dbReference type="Proteomes" id="UP000198964"/>
    </source>
</evidence>
<gene>
    <name evidence="1" type="ORF">SAMN05216283_106156</name>
</gene>
<reference evidence="1 2" key="1">
    <citation type="submission" date="2016-10" db="EMBL/GenBank/DDBJ databases">
        <authorList>
            <person name="de Groot N.N."/>
        </authorList>
    </citation>
    <scope>NUCLEOTIDE SEQUENCE [LARGE SCALE GENOMIC DNA]</scope>
    <source>
        <strain evidence="1 2">CGMCC 1.9156</strain>
    </source>
</reference>
<dbReference type="EMBL" id="FONW01000006">
    <property type="protein sequence ID" value="SFF43965.1"/>
    <property type="molecule type" value="Genomic_DNA"/>
</dbReference>
<accession>A0A1I2INT9</accession>
<dbReference type="Proteomes" id="UP000198964">
    <property type="component" value="Unassembled WGS sequence"/>
</dbReference>
<dbReference type="PROSITE" id="PS51257">
    <property type="entry name" value="PROKAR_LIPOPROTEIN"/>
    <property type="match status" value="1"/>
</dbReference>
<name>A0A1I2INT9_9BACT</name>